<accession>A0A8H3G9M2</accession>
<evidence type="ECO:0000256" key="1">
    <source>
        <dbReference type="SAM" id="MobiDB-lite"/>
    </source>
</evidence>
<evidence type="ECO:0000313" key="3">
    <source>
        <dbReference type="Proteomes" id="UP000664521"/>
    </source>
</evidence>
<evidence type="ECO:0000313" key="2">
    <source>
        <dbReference type="EMBL" id="CAF9937127.1"/>
    </source>
</evidence>
<name>A0A8H3G9M2_9LECA</name>
<dbReference type="Proteomes" id="UP000664521">
    <property type="component" value="Unassembled WGS sequence"/>
</dbReference>
<feature type="compositionally biased region" description="Acidic residues" evidence="1">
    <location>
        <begin position="298"/>
        <end position="314"/>
    </location>
</feature>
<dbReference type="EMBL" id="CAJPDS010000098">
    <property type="protein sequence ID" value="CAF9937127.1"/>
    <property type="molecule type" value="Genomic_DNA"/>
</dbReference>
<comment type="caution">
    <text evidence="2">The sequence shown here is derived from an EMBL/GenBank/DDBJ whole genome shotgun (WGS) entry which is preliminary data.</text>
</comment>
<gene>
    <name evidence="2" type="ORF">HETSPECPRED_010566</name>
</gene>
<keyword evidence="3" id="KW-1185">Reference proteome</keyword>
<feature type="region of interest" description="Disordered" evidence="1">
    <location>
        <begin position="298"/>
        <end position="318"/>
    </location>
</feature>
<dbReference type="AlphaFoldDB" id="A0A8H3G9M2"/>
<feature type="compositionally biased region" description="Low complexity" evidence="1">
    <location>
        <begin position="30"/>
        <end position="59"/>
    </location>
</feature>
<dbReference type="OrthoDB" id="10610180at2759"/>
<organism evidence="2 3">
    <name type="scientific">Heterodermia speciosa</name>
    <dbReference type="NCBI Taxonomy" id="116794"/>
    <lineage>
        <taxon>Eukaryota</taxon>
        <taxon>Fungi</taxon>
        <taxon>Dikarya</taxon>
        <taxon>Ascomycota</taxon>
        <taxon>Pezizomycotina</taxon>
        <taxon>Lecanoromycetes</taxon>
        <taxon>OSLEUM clade</taxon>
        <taxon>Lecanoromycetidae</taxon>
        <taxon>Caliciales</taxon>
        <taxon>Physciaceae</taxon>
        <taxon>Heterodermia</taxon>
    </lineage>
</organism>
<protein>
    <submittedName>
        <fullName evidence="2">Uncharacterized protein</fullName>
    </submittedName>
</protein>
<sequence length="556" mass="60637">MAFSIHFEPWLPRSLPGLHLLSEKLGLSSSSISSESSSSSSAWDASSSSTTWDDSASSWSDDDGSDGEETKTQPGWDASSAWGEEAQGSSSGWDDDSVDGSAVSTWDDSCSTLVSPPSPSPSAAPTTDKPSLSPPLPISHSTHPALTSLLRSSDPLLPSLSPARKHVLAAALKRILERACYAFVALHAPVQLQLLRLRSADAMDLNAWITLLRHLRESGEISAGVFFEGGGGLPVVNEWFEEKGGKGEGEVGRLRQVVVHRWGYGVGLLREGVRFLGVLGDGERVLEVEGVVRGLGVEVDDDDEDEDEEVDEEKGEERCSATTTQVQFLDYLVHTLESAFHRFASLHLSPAQQSAHAHALELPQLAAACIPALDSSPPDTIAHVLAVCRALRNAAAHHNSFEPEAIQGRKDGGSVVCRYDAEADPYAAMARDAEMVAMVIGDERAAREVRLGVWVGDVCVRRLGEGMMRGEEQRTRDYLRLARWAERAKRGLRREDMGWEGTYTLFRRYDEAVAAFEQRAAEVIPEAGEIFGRWRRDVVGGIVDPRLDTVEAEWTW</sequence>
<feature type="region of interest" description="Disordered" evidence="1">
    <location>
        <begin position="30"/>
        <end position="138"/>
    </location>
</feature>
<proteinExistence type="predicted"/>
<reference evidence="2" key="1">
    <citation type="submission" date="2021-03" db="EMBL/GenBank/DDBJ databases">
        <authorList>
            <person name="Tagirdzhanova G."/>
        </authorList>
    </citation>
    <scope>NUCLEOTIDE SEQUENCE</scope>
</reference>